<dbReference type="EMBL" id="FQWE01000001">
    <property type="protein sequence ID" value="SHF80525.1"/>
    <property type="molecule type" value="Genomic_DNA"/>
</dbReference>
<evidence type="ECO:0000313" key="2">
    <source>
        <dbReference type="Proteomes" id="UP000184036"/>
    </source>
</evidence>
<evidence type="ECO:0000313" key="1">
    <source>
        <dbReference type="EMBL" id="SHF80525.1"/>
    </source>
</evidence>
<reference evidence="2" key="1">
    <citation type="submission" date="2016-11" db="EMBL/GenBank/DDBJ databases">
        <authorList>
            <person name="Varghese N."/>
            <person name="Submissions S."/>
        </authorList>
    </citation>
    <scope>NUCLEOTIDE SEQUENCE [LARGE SCALE GENOMIC DNA]</scope>
    <source>
        <strain evidence="2">DSM 19741</strain>
    </source>
</reference>
<keyword evidence="2" id="KW-1185">Reference proteome</keyword>
<dbReference type="SUPFAM" id="SSF55961">
    <property type="entry name" value="Bet v1-like"/>
    <property type="match status" value="1"/>
</dbReference>
<sequence>MTVILLIAVAIIVLGSYLKNDYEIVREIRIKKPKQQIFSYIRLLRNQNEYSYYNRKDPNTVKSYSGTDGAVGFTYLWSSKVNSIGTGTQTISKIVEGDEISCNIQFTKPLPLKSIAVISLTAISENETKVTWTFSSIYNFPLNVVIYFADLEKLIGNDIASSLITLKETLER</sequence>
<dbReference type="AlphaFoldDB" id="A0A1M5EMT9"/>
<name>A0A1M5EMT9_9FLAO</name>
<organism evidence="1 2">
    <name type="scientific">Flavobacterium segetis</name>
    <dbReference type="NCBI Taxonomy" id="271157"/>
    <lineage>
        <taxon>Bacteria</taxon>
        <taxon>Pseudomonadati</taxon>
        <taxon>Bacteroidota</taxon>
        <taxon>Flavobacteriia</taxon>
        <taxon>Flavobacteriales</taxon>
        <taxon>Flavobacteriaceae</taxon>
        <taxon>Flavobacterium</taxon>
    </lineage>
</organism>
<gene>
    <name evidence="1" type="ORF">SAMN05444396_101478</name>
</gene>
<proteinExistence type="predicted"/>
<dbReference type="RefSeq" id="WP_072987647.1">
    <property type="nucleotide sequence ID" value="NZ_FQWE01000001.1"/>
</dbReference>
<accession>A0A1M5EMT9</accession>
<protein>
    <recommendedName>
        <fullName evidence="3">Polyketide cyclase / dehydrase and lipid transport</fullName>
    </recommendedName>
</protein>
<dbReference type="CDD" id="cd07818">
    <property type="entry name" value="SRPBCC_1"/>
    <property type="match status" value="1"/>
</dbReference>
<dbReference type="OrthoDB" id="9807923at2"/>
<evidence type="ECO:0008006" key="3">
    <source>
        <dbReference type="Google" id="ProtNLM"/>
    </source>
</evidence>
<dbReference type="Proteomes" id="UP000184036">
    <property type="component" value="Unassembled WGS sequence"/>
</dbReference>